<proteinExistence type="inferred from homology"/>
<sequence>MSEVHVIGQILGASGFPESSVFCKWKVQMGSAWRVLQGDHEGQTQIDEPSDEPIANWCHPIDLHFATKGLQGWPKFHLQVWHQDVYGRNELYSYGFCHVPTSPGLHEIDCVTWRPKGSLIEELKTQFIGGSAQLKNPDLVSSSAELYKLRTVSMGKNPDLVSSSAELYKLRTVSMGKVHLRLHVIVRNFDKYGVEF</sequence>
<dbReference type="GO" id="GO:0060271">
    <property type="term" value="P:cilium assembly"/>
    <property type="evidence" value="ECO:0007669"/>
    <property type="project" value="TreeGrafter"/>
</dbReference>
<evidence type="ECO:0000256" key="7">
    <source>
        <dbReference type="ARBA" id="ARBA00039272"/>
    </source>
</evidence>
<keyword evidence="4" id="KW-0206">Cytoskeleton</keyword>
<evidence type="ECO:0000256" key="1">
    <source>
        <dbReference type="ARBA" id="ARBA00004120"/>
    </source>
</evidence>
<dbReference type="InterPro" id="IPR010796">
    <property type="entry name" value="C2_B9-type_dom"/>
</dbReference>
<keyword evidence="2" id="KW-0963">Cytoplasm</keyword>
<gene>
    <name evidence="8" type="ORF">CJN711_LOCUS31281</name>
</gene>
<dbReference type="PANTHER" id="PTHR12968:SF2">
    <property type="entry name" value="B9 DOMAIN-CONTAINING PROTEIN 2"/>
    <property type="match status" value="1"/>
</dbReference>
<dbReference type="PANTHER" id="PTHR12968">
    <property type="entry name" value="B9 DOMAIN-CONTAINING"/>
    <property type="match status" value="1"/>
</dbReference>
<evidence type="ECO:0000256" key="3">
    <source>
        <dbReference type="ARBA" id="ARBA00022794"/>
    </source>
</evidence>
<accession>A0A815XUY5</accession>
<comment type="caution">
    <text evidence="8">The sequence shown here is derived from an EMBL/GenBank/DDBJ whole genome shotgun (WGS) entry which is preliminary data.</text>
</comment>
<evidence type="ECO:0000256" key="2">
    <source>
        <dbReference type="ARBA" id="ARBA00022490"/>
    </source>
</evidence>
<evidence type="ECO:0000313" key="9">
    <source>
        <dbReference type="Proteomes" id="UP000663855"/>
    </source>
</evidence>
<dbReference type="Pfam" id="PF07162">
    <property type="entry name" value="B9-C2"/>
    <property type="match status" value="1"/>
</dbReference>
<dbReference type="GO" id="GO:0036038">
    <property type="term" value="C:MKS complex"/>
    <property type="evidence" value="ECO:0007669"/>
    <property type="project" value="TreeGrafter"/>
</dbReference>
<reference evidence="8" key="1">
    <citation type="submission" date="2021-02" db="EMBL/GenBank/DDBJ databases">
        <authorList>
            <person name="Nowell W R."/>
        </authorList>
    </citation>
    <scope>NUCLEOTIDE SEQUENCE</scope>
</reference>
<keyword evidence="5" id="KW-0966">Cell projection</keyword>
<evidence type="ECO:0000256" key="5">
    <source>
        <dbReference type="ARBA" id="ARBA00023273"/>
    </source>
</evidence>
<dbReference type="PROSITE" id="PS51381">
    <property type="entry name" value="C2_B9"/>
    <property type="match status" value="1"/>
</dbReference>
<comment type="subcellular location">
    <subcellularLocation>
        <location evidence="1">Cytoplasm</location>
        <location evidence="1">Cytoskeleton</location>
        <location evidence="1">Cilium basal body</location>
    </subcellularLocation>
</comment>
<dbReference type="Proteomes" id="UP000663855">
    <property type="component" value="Unassembled WGS sequence"/>
</dbReference>
<evidence type="ECO:0000256" key="4">
    <source>
        <dbReference type="ARBA" id="ARBA00023212"/>
    </source>
</evidence>
<evidence type="ECO:0000313" key="8">
    <source>
        <dbReference type="EMBL" id="CAF1562833.1"/>
    </source>
</evidence>
<dbReference type="AlphaFoldDB" id="A0A815XUY5"/>
<organism evidence="8 9">
    <name type="scientific">Rotaria magnacalcarata</name>
    <dbReference type="NCBI Taxonomy" id="392030"/>
    <lineage>
        <taxon>Eukaryota</taxon>
        <taxon>Metazoa</taxon>
        <taxon>Spiralia</taxon>
        <taxon>Gnathifera</taxon>
        <taxon>Rotifera</taxon>
        <taxon>Eurotatoria</taxon>
        <taxon>Bdelloidea</taxon>
        <taxon>Philodinida</taxon>
        <taxon>Philodinidae</taxon>
        <taxon>Rotaria</taxon>
    </lineage>
</organism>
<comment type="similarity">
    <text evidence="6">Belongs to the B9D family.</text>
</comment>
<dbReference type="EMBL" id="CAJNOV010014865">
    <property type="protein sequence ID" value="CAF1562833.1"/>
    <property type="molecule type" value="Genomic_DNA"/>
</dbReference>
<protein>
    <recommendedName>
        <fullName evidence="7">B9 domain-containing protein 2</fullName>
    </recommendedName>
</protein>
<name>A0A815XUY5_9BILA</name>
<keyword evidence="3" id="KW-0970">Cilium biogenesis/degradation</keyword>
<evidence type="ECO:0000256" key="6">
    <source>
        <dbReference type="ARBA" id="ARBA00038411"/>
    </source>
</evidence>